<keyword evidence="2 5" id="KW-0238">DNA-binding</keyword>
<dbReference type="InterPro" id="IPR020449">
    <property type="entry name" value="Tscrpt_reg_AraC-type_HTH"/>
</dbReference>
<feature type="domain" description="HTH araC/xylS-type" evidence="4">
    <location>
        <begin position="202"/>
        <end position="300"/>
    </location>
</feature>
<evidence type="ECO:0000256" key="1">
    <source>
        <dbReference type="ARBA" id="ARBA00023015"/>
    </source>
</evidence>
<name>A0AAJ1TKN1_9HYPH</name>
<dbReference type="Proteomes" id="UP001223420">
    <property type="component" value="Unassembled WGS sequence"/>
</dbReference>
<dbReference type="GO" id="GO:0043565">
    <property type="term" value="F:sequence-specific DNA binding"/>
    <property type="evidence" value="ECO:0007669"/>
    <property type="project" value="InterPro"/>
</dbReference>
<proteinExistence type="predicted"/>
<keyword evidence="3" id="KW-0804">Transcription</keyword>
<sequence>MNTPAIIALLAQGRDSQPVKRPKGRAEYTESVAFQTRNDDEAWKPWAEPNREHHDLTLRFCTFDCDILQDDNYQFHTQKSLSSIYLVCLDEHPRLPIGGFRTLNIYVPEPSLGDIVESGDSVSSAAPTGSIDPRAVPDWQLRRLEVEMLAEMRMARPLSRLRIDTLGLEVAVHLLRQHSSMNGAVRWESLGPRRSRFDPAVGRAIEYMESRWADDIRLVDVARAAQLSPRKLTTLVAKATGLPPHRWLMRRRIERACEMLLDPRRSITEVAFACGFHSSQHFATRFRKQIGCTPSAYRRERLS</sequence>
<dbReference type="PRINTS" id="PR00032">
    <property type="entry name" value="HTHARAC"/>
</dbReference>
<accession>A0AAJ1TKN1</accession>
<dbReference type="PROSITE" id="PS00041">
    <property type="entry name" value="HTH_ARAC_FAMILY_1"/>
    <property type="match status" value="1"/>
</dbReference>
<dbReference type="EMBL" id="JAUSWL010000002">
    <property type="protein sequence ID" value="MDQ0542720.1"/>
    <property type="molecule type" value="Genomic_DNA"/>
</dbReference>
<comment type="caution">
    <text evidence="5">The sequence shown here is derived from an EMBL/GenBank/DDBJ whole genome shotgun (WGS) entry which is preliminary data.</text>
</comment>
<dbReference type="InterPro" id="IPR018062">
    <property type="entry name" value="HTH_AraC-typ_CS"/>
</dbReference>
<evidence type="ECO:0000256" key="2">
    <source>
        <dbReference type="ARBA" id="ARBA00023125"/>
    </source>
</evidence>
<dbReference type="PROSITE" id="PS01124">
    <property type="entry name" value="HTH_ARAC_FAMILY_2"/>
    <property type="match status" value="1"/>
</dbReference>
<dbReference type="InterPro" id="IPR050204">
    <property type="entry name" value="AraC_XylS_family_regulators"/>
</dbReference>
<dbReference type="GO" id="GO:0003700">
    <property type="term" value="F:DNA-binding transcription factor activity"/>
    <property type="evidence" value="ECO:0007669"/>
    <property type="project" value="InterPro"/>
</dbReference>
<organism evidence="5 6">
    <name type="scientific">Methylobacterium brachiatum</name>
    <dbReference type="NCBI Taxonomy" id="269660"/>
    <lineage>
        <taxon>Bacteria</taxon>
        <taxon>Pseudomonadati</taxon>
        <taxon>Pseudomonadota</taxon>
        <taxon>Alphaproteobacteria</taxon>
        <taxon>Hyphomicrobiales</taxon>
        <taxon>Methylobacteriaceae</taxon>
        <taxon>Methylobacterium</taxon>
    </lineage>
</organism>
<dbReference type="Gene3D" id="1.10.10.60">
    <property type="entry name" value="Homeodomain-like"/>
    <property type="match status" value="2"/>
</dbReference>
<evidence type="ECO:0000313" key="5">
    <source>
        <dbReference type="EMBL" id="MDQ0542720.1"/>
    </source>
</evidence>
<dbReference type="PANTHER" id="PTHR46796">
    <property type="entry name" value="HTH-TYPE TRANSCRIPTIONAL ACTIVATOR RHAS-RELATED"/>
    <property type="match status" value="1"/>
</dbReference>
<dbReference type="SUPFAM" id="SSF46689">
    <property type="entry name" value="Homeodomain-like"/>
    <property type="match status" value="2"/>
</dbReference>
<dbReference type="PANTHER" id="PTHR46796:SF6">
    <property type="entry name" value="ARAC SUBFAMILY"/>
    <property type="match status" value="1"/>
</dbReference>
<dbReference type="Pfam" id="PF12833">
    <property type="entry name" value="HTH_18"/>
    <property type="match status" value="1"/>
</dbReference>
<evidence type="ECO:0000259" key="4">
    <source>
        <dbReference type="PROSITE" id="PS01124"/>
    </source>
</evidence>
<evidence type="ECO:0000313" key="6">
    <source>
        <dbReference type="Proteomes" id="UP001223420"/>
    </source>
</evidence>
<reference evidence="5" key="1">
    <citation type="submission" date="2023-07" db="EMBL/GenBank/DDBJ databases">
        <title>Genomic Encyclopedia of Type Strains, Phase IV (KMG-IV): sequencing the most valuable type-strain genomes for metagenomic binning, comparative biology and taxonomic classification.</title>
        <authorList>
            <person name="Goeker M."/>
        </authorList>
    </citation>
    <scope>NUCLEOTIDE SEQUENCE</scope>
    <source>
        <strain evidence="5">DSM 19569</strain>
    </source>
</reference>
<protein>
    <submittedName>
        <fullName evidence="5">AraC-like DNA-binding protein</fullName>
    </submittedName>
</protein>
<dbReference type="RefSeq" id="WP_139239449.1">
    <property type="nucleotide sequence ID" value="NZ_JAJALK010000003.1"/>
</dbReference>
<keyword evidence="1" id="KW-0805">Transcription regulation</keyword>
<dbReference type="AlphaFoldDB" id="A0AAJ1TKN1"/>
<dbReference type="InterPro" id="IPR018060">
    <property type="entry name" value="HTH_AraC"/>
</dbReference>
<dbReference type="InterPro" id="IPR009057">
    <property type="entry name" value="Homeodomain-like_sf"/>
</dbReference>
<dbReference type="SMART" id="SM00342">
    <property type="entry name" value="HTH_ARAC"/>
    <property type="match status" value="1"/>
</dbReference>
<gene>
    <name evidence="5" type="ORF">QO001_001638</name>
</gene>
<evidence type="ECO:0000256" key="3">
    <source>
        <dbReference type="ARBA" id="ARBA00023163"/>
    </source>
</evidence>